<dbReference type="PANTHER" id="PTHR46725:SF1">
    <property type="entry name" value="COILED-COIL DOMAIN-CONTAINING PROTEIN 57"/>
    <property type="match status" value="1"/>
</dbReference>
<evidence type="ECO:0000256" key="1">
    <source>
        <dbReference type="SAM" id="Coils"/>
    </source>
</evidence>
<feature type="coiled-coil region" evidence="1">
    <location>
        <begin position="220"/>
        <end position="279"/>
    </location>
</feature>
<keyword evidence="3" id="KW-0812">Transmembrane</keyword>
<dbReference type="PANTHER" id="PTHR46725">
    <property type="entry name" value="COILED-COIL DOMAIN-CONTAINING PROTEIN 57"/>
    <property type="match status" value="1"/>
</dbReference>
<keyword evidence="3" id="KW-1133">Transmembrane helix</keyword>
<keyword evidence="1" id="KW-0175">Coiled coil</keyword>
<proteinExistence type="predicted"/>
<evidence type="ECO:0000313" key="5">
    <source>
        <dbReference type="RefSeq" id="XP_033816213.1"/>
    </source>
</evidence>
<dbReference type="RefSeq" id="XP_033816213.1">
    <property type="nucleotide sequence ID" value="XM_033960322.1"/>
</dbReference>
<dbReference type="CTD" id="284001"/>
<feature type="coiled-coil region" evidence="1">
    <location>
        <begin position="448"/>
        <end position="482"/>
    </location>
</feature>
<accession>A0A6P8SIC6</accession>
<dbReference type="OrthoDB" id="568502at2759"/>
<dbReference type="GO" id="GO:0060271">
    <property type="term" value="P:cilium assembly"/>
    <property type="evidence" value="ECO:0007669"/>
    <property type="project" value="TreeGrafter"/>
</dbReference>
<reference evidence="5" key="1">
    <citation type="submission" date="2025-08" db="UniProtKB">
        <authorList>
            <consortium name="RefSeq"/>
        </authorList>
    </citation>
    <scope>IDENTIFICATION</scope>
</reference>
<feature type="region of interest" description="Disordered" evidence="2">
    <location>
        <begin position="653"/>
        <end position="675"/>
    </location>
</feature>
<evidence type="ECO:0000256" key="2">
    <source>
        <dbReference type="SAM" id="MobiDB-lite"/>
    </source>
</evidence>
<dbReference type="Proteomes" id="UP000515159">
    <property type="component" value="Chromosome 10"/>
</dbReference>
<dbReference type="FunCoup" id="A0A6P8SIC6">
    <property type="interactions" value="269"/>
</dbReference>
<dbReference type="InParanoid" id="A0A6P8SIC6"/>
<dbReference type="GO" id="GO:0034451">
    <property type="term" value="C:centriolar satellite"/>
    <property type="evidence" value="ECO:0007669"/>
    <property type="project" value="TreeGrafter"/>
</dbReference>
<dbReference type="GO" id="GO:0045931">
    <property type="term" value="P:positive regulation of mitotic cell cycle"/>
    <property type="evidence" value="ECO:0007669"/>
    <property type="project" value="TreeGrafter"/>
</dbReference>
<feature type="coiled-coil region" evidence="1">
    <location>
        <begin position="341"/>
        <end position="421"/>
    </location>
</feature>
<keyword evidence="4" id="KW-1185">Reference proteome</keyword>
<protein>
    <submittedName>
        <fullName evidence="5">Coiled-coil domain-containing protein 57 isoform X1</fullName>
    </submittedName>
</protein>
<dbReference type="KEGG" id="gsh:117367607"/>
<feature type="transmembrane region" description="Helical" evidence="3">
    <location>
        <begin position="909"/>
        <end position="926"/>
    </location>
</feature>
<evidence type="ECO:0000256" key="3">
    <source>
        <dbReference type="SAM" id="Phobius"/>
    </source>
</evidence>
<gene>
    <name evidence="5" type="primary">CCDC57</name>
</gene>
<organism evidence="4 5">
    <name type="scientific">Geotrypetes seraphini</name>
    <name type="common">Gaboon caecilian</name>
    <name type="synonym">Caecilia seraphini</name>
    <dbReference type="NCBI Taxonomy" id="260995"/>
    <lineage>
        <taxon>Eukaryota</taxon>
        <taxon>Metazoa</taxon>
        <taxon>Chordata</taxon>
        <taxon>Craniata</taxon>
        <taxon>Vertebrata</taxon>
        <taxon>Euteleostomi</taxon>
        <taxon>Amphibia</taxon>
        <taxon>Gymnophiona</taxon>
        <taxon>Geotrypetes</taxon>
    </lineage>
</organism>
<dbReference type="GeneID" id="117367607"/>
<evidence type="ECO:0000313" key="4">
    <source>
        <dbReference type="Proteomes" id="UP000515159"/>
    </source>
</evidence>
<name>A0A6P8SIC6_GEOSA</name>
<dbReference type="GO" id="GO:0005876">
    <property type="term" value="C:spindle microtubule"/>
    <property type="evidence" value="ECO:0007669"/>
    <property type="project" value="TreeGrafter"/>
</dbReference>
<dbReference type="InterPro" id="IPR042481">
    <property type="entry name" value="CCDC57"/>
</dbReference>
<dbReference type="AlphaFoldDB" id="A0A6P8SIC6"/>
<dbReference type="GO" id="GO:0005814">
    <property type="term" value="C:centriole"/>
    <property type="evidence" value="ECO:0007669"/>
    <property type="project" value="TreeGrafter"/>
</dbReference>
<dbReference type="GO" id="GO:0007020">
    <property type="term" value="P:microtubule nucleation"/>
    <property type="evidence" value="ECO:0007669"/>
    <property type="project" value="TreeGrafter"/>
</dbReference>
<feature type="coiled-coil region" evidence="1">
    <location>
        <begin position="28"/>
        <end position="83"/>
    </location>
</feature>
<dbReference type="GO" id="GO:0007099">
    <property type="term" value="P:centriole replication"/>
    <property type="evidence" value="ECO:0007669"/>
    <property type="project" value="TreeGrafter"/>
</dbReference>
<feature type="coiled-coil region" evidence="1">
    <location>
        <begin position="619"/>
        <end position="653"/>
    </location>
</feature>
<keyword evidence="3" id="KW-0472">Membrane</keyword>
<sequence>MMLQQEKNLGELLASKAQEWKELQVCQTQLLESALQGTSKQLQEQQEKFRKLKEDFMHNLQVLEEREKQLKEYDAIINKLKVTDSAKQSEVSSLRIQVEKLQQIILNESRMREELQYQYQQRLREHKIELEKLHSSKDSDIDHHQEAYKKLKCQLERKIKEVEGELALQRQELLLEFDAEMKKQEHEFNLQMNEMNTVVLSHELKVKMLMKELEIMKLGAMTATESLQTAEAKIQELEEKVKCQDWELKDLAILKDARVKELEDKIQRLQLSWTKKEEAFQRKYEQLDRLAREKDAALAAVKKSHAEKMEALENQICHLQISNETLVKELHRMERGKADALAEKEAIIQKLQEELNTLQSGWDSHIAEISKETASVNLQVQSLEQEKAQLKAELARSQQDIDRYRQQLSQALEKERVLEQEKVQVALDWKKFCEDAERKQYEKSEELIQGLTTAREQALAVLEEKERKLQEMETVVSALTFERHLRIQMPPKHGVLPERGKQTLFYDSQTVIENEKLQEENTGLKAVIAEMRKEMEALCNDSAAALISAQQQIPVPGTLTSGALHMDKVCPASDSKKLEASPIVTQLTHKELQNLLPHRQLFDGCGGGDGHHQSLGCSIHVLHAKLKEAMRKISRLTQEKQQLTEMGNQLRAELGSTGSEGPKPSGNPPEPTVHSSALHPKELVQKAQSRLFALEQLQYQLTKQELQYAQRQTPPGLKNSGSTTEYKIEENIHENQIPRIQKSPVVISDLEFQQSGSSCLEVSLQDMWQILDMGSSPSVSSTQGDSLQVNSQTARTLRSLMKSTAVHQEPKSPFTVEGTKVEVEQKSKFNKPSHAYSTKNRSSQQMEQYVASALAWFPQKCFPFRTVTTSPYLLATPTRRCQRVRIHSVSSTLQLGLDTFVFLPAYGRIWLYDFSFGCFCFWFSLLRHCKSNSQMFLIFSLQIFLIS</sequence>